<dbReference type="SFLD" id="SFLDS00003">
    <property type="entry name" value="Haloacid_Dehalogenase"/>
    <property type="match status" value="1"/>
</dbReference>
<comment type="similarity">
    <text evidence="2 11">Belongs to the cation transport ATPase (P-type) (TC 3.A.3) family. Type IB subfamily.</text>
</comment>
<dbReference type="GO" id="GO:0055070">
    <property type="term" value="P:copper ion homeostasis"/>
    <property type="evidence" value="ECO:0007669"/>
    <property type="project" value="TreeGrafter"/>
</dbReference>
<dbReference type="GO" id="GO:0005886">
    <property type="term" value="C:plasma membrane"/>
    <property type="evidence" value="ECO:0007669"/>
    <property type="project" value="UniProtKB-SubCell"/>
</dbReference>
<dbReference type="InterPro" id="IPR023298">
    <property type="entry name" value="ATPase_P-typ_TM_dom_sf"/>
</dbReference>
<dbReference type="SUPFAM" id="SSF56784">
    <property type="entry name" value="HAD-like"/>
    <property type="match status" value="1"/>
</dbReference>
<dbReference type="PANTHER" id="PTHR43520">
    <property type="entry name" value="ATP7, ISOFORM B"/>
    <property type="match status" value="1"/>
</dbReference>
<dbReference type="GO" id="GO:0005507">
    <property type="term" value="F:copper ion binding"/>
    <property type="evidence" value="ECO:0007669"/>
    <property type="project" value="TreeGrafter"/>
</dbReference>
<dbReference type="RefSeq" id="WP_071563261.1">
    <property type="nucleotide sequence ID" value="NZ_MIQH01000047.1"/>
</dbReference>
<dbReference type="OrthoDB" id="9814270at2"/>
<evidence type="ECO:0000313" key="13">
    <source>
        <dbReference type="EMBL" id="OIR25683.1"/>
    </source>
</evidence>
<dbReference type="Gene3D" id="3.40.50.1000">
    <property type="entry name" value="HAD superfamily/HAD-like"/>
    <property type="match status" value="1"/>
</dbReference>
<evidence type="ECO:0000259" key="12">
    <source>
        <dbReference type="PROSITE" id="PS50846"/>
    </source>
</evidence>
<dbReference type="Pfam" id="PF00122">
    <property type="entry name" value="E1-E2_ATPase"/>
    <property type="match status" value="1"/>
</dbReference>
<organism evidence="13 14">
    <name type="scientific">Bathymodiolus thermophilus thioautotrophic gill symbiont</name>
    <dbReference type="NCBI Taxonomy" id="2360"/>
    <lineage>
        <taxon>Bacteria</taxon>
        <taxon>Pseudomonadati</taxon>
        <taxon>Pseudomonadota</taxon>
        <taxon>Gammaproteobacteria</taxon>
        <taxon>sulfur-oxidizing symbionts</taxon>
    </lineage>
</organism>
<keyword evidence="3 11" id="KW-1003">Cell membrane</keyword>
<feature type="transmembrane region" description="Helical" evidence="11">
    <location>
        <begin position="456"/>
        <end position="479"/>
    </location>
</feature>
<dbReference type="GO" id="GO:0005524">
    <property type="term" value="F:ATP binding"/>
    <property type="evidence" value="ECO:0007669"/>
    <property type="project" value="UniProtKB-UniRule"/>
</dbReference>
<keyword evidence="10 11" id="KW-0472">Membrane</keyword>
<dbReference type="PRINTS" id="PR00943">
    <property type="entry name" value="CUATPASE"/>
</dbReference>
<evidence type="ECO:0000256" key="4">
    <source>
        <dbReference type="ARBA" id="ARBA00022692"/>
    </source>
</evidence>
<evidence type="ECO:0000256" key="6">
    <source>
        <dbReference type="ARBA" id="ARBA00022741"/>
    </source>
</evidence>
<evidence type="ECO:0000256" key="1">
    <source>
        <dbReference type="ARBA" id="ARBA00004651"/>
    </source>
</evidence>
<dbReference type="Gene3D" id="3.40.1110.10">
    <property type="entry name" value="Calcium-transporting ATPase, cytoplasmic domain N"/>
    <property type="match status" value="1"/>
</dbReference>
<evidence type="ECO:0000256" key="11">
    <source>
        <dbReference type="RuleBase" id="RU362081"/>
    </source>
</evidence>
<dbReference type="InterPro" id="IPR001757">
    <property type="entry name" value="P_typ_ATPase"/>
</dbReference>
<keyword evidence="5 11" id="KW-0479">Metal-binding</keyword>
<dbReference type="SUPFAM" id="SSF81665">
    <property type="entry name" value="Calcium ATPase, transmembrane domain M"/>
    <property type="match status" value="1"/>
</dbReference>
<dbReference type="InterPro" id="IPR059000">
    <property type="entry name" value="ATPase_P-type_domA"/>
</dbReference>
<dbReference type="InterPro" id="IPR017969">
    <property type="entry name" value="Heavy-metal-associated_CS"/>
</dbReference>
<feature type="transmembrane region" description="Helical" evidence="11">
    <location>
        <begin position="772"/>
        <end position="791"/>
    </location>
</feature>
<dbReference type="Gene3D" id="3.30.70.100">
    <property type="match status" value="1"/>
</dbReference>
<name>A0A1J5TXV2_9GAMM</name>
<feature type="transmembrane region" description="Helical" evidence="11">
    <location>
        <begin position="797"/>
        <end position="819"/>
    </location>
</feature>
<dbReference type="Pfam" id="PF00403">
    <property type="entry name" value="HMA"/>
    <property type="match status" value="1"/>
</dbReference>
<evidence type="ECO:0000256" key="9">
    <source>
        <dbReference type="ARBA" id="ARBA00022989"/>
    </source>
</evidence>
<dbReference type="CDD" id="cd00371">
    <property type="entry name" value="HMA"/>
    <property type="match status" value="1"/>
</dbReference>
<dbReference type="AlphaFoldDB" id="A0A1J5TXV2"/>
<comment type="subcellular location">
    <subcellularLocation>
        <location evidence="1">Cell membrane</location>
        <topology evidence="1">Multi-pass membrane protein</topology>
    </subcellularLocation>
</comment>
<dbReference type="GO" id="GO:0016887">
    <property type="term" value="F:ATP hydrolysis activity"/>
    <property type="evidence" value="ECO:0007669"/>
    <property type="project" value="InterPro"/>
</dbReference>
<dbReference type="PROSITE" id="PS50846">
    <property type="entry name" value="HMA_2"/>
    <property type="match status" value="1"/>
</dbReference>
<dbReference type="InterPro" id="IPR044492">
    <property type="entry name" value="P_typ_ATPase_HD_dom"/>
</dbReference>
<feature type="transmembrane region" description="Helical" evidence="11">
    <location>
        <begin position="204"/>
        <end position="224"/>
    </location>
</feature>
<evidence type="ECO:0000256" key="10">
    <source>
        <dbReference type="ARBA" id="ARBA00023136"/>
    </source>
</evidence>
<dbReference type="InterPro" id="IPR023214">
    <property type="entry name" value="HAD_sf"/>
</dbReference>
<dbReference type="SUPFAM" id="SSF81653">
    <property type="entry name" value="Calcium ATPase, transduction domain A"/>
    <property type="match status" value="1"/>
</dbReference>
<keyword evidence="9 11" id="KW-1133">Transmembrane helix</keyword>
<evidence type="ECO:0000313" key="14">
    <source>
        <dbReference type="Proteomes" id="UP000182798"/>
    </source>
</evidence>
<proteinExistence type="inferred from homology"/>
<keyword evidence="8" id="KW-1278">Translocase</keyword>
<keyword evidence="7 11" id="KW-0067">ATP-binding</keyword>
<reference evidence="14" key="1">
    <citation type="submission" date="2016-09" db="EMBL/GenBank/DDBJ databases">
        <title>Genome Sequence of Bathymodiolus thermophilus sulfur-oxidizing gill endosymbiont.</title>
        <authorList>
            <person name="Ponnudurai R."/>
            <person name="Kleiner M."/>
            <person name="Sayavedra L."/>
            <person name="Thuermer A."/>
            <person name="Felbeck H."/>
            <person name="Schlueter R."/>
            <person name="Schweder T."/>
            <person name="Markert S."/>
        </authorList>
    </citation>
    <scope>NUCLEOTIDE SEQUENCE [LARGE SCALE GENOMIC DNA]</scope>
    <source>
        <strain evidence="14">BAT/CrabSpa'14</strain>
    </source>
</reference>
<dbReference type="SFLD" id="SFLDF00027">
    <property type="entry name" value="p-type_atpase"/>
    <property type="match status" value="1"/>
</dbReference>
<dbReference type="EMBL" id="MIQH01000047">
    <property type="protein sequence ID" value="OIR25683.1"/>
    <property type="molecule type" value="Genomic_DNA"/>
</dbReference>
<dbReference type="InterPro" id="IPR036163">
    <property type="entry name" value="HMA_dom_sf"/>
</dbReference>
<dbReference type="Gene3D" id="2.70.150.10">
    <property type="entry name" value="Calcium-transporting ATPase, cytoplasmic transduction domain A"/>
    <property type="match status" value="1"/>
</dbReference>
<feature type="transmembrane region" description="Helical" evidence="11">
    <location>
        <begin position="236"/>
        <end position="259"/>
    </location>
</feature>
<accession>A0A1J5TXV2</accession>
<evidence type="ECO:0000256" key="3">
    <source>
        <dbReference type="ARBA" id="ARBA00022475"/>
    </source>
</evidence>
<sequence>MKHTYQVLDMSCGGCEANVKKALLALSDVCKVEIDLATKAVVIEMQSHLSLDILQQALLTAGLHYTITLPEHGFAHHSKPASNIENGNGVFYCPMFCEGEKTYSTQSGCPICGMDLVEQPSTTQATQFTCPMHPDVVQDTPGNCPICEMDLVVLESENGEQKTYQELLKKMKISVLFALPVFVISMSDLIPNNPLNTLMSVQNLGFMQFALTLPIVFWTCWVFFKRAYRSIVTWNLNMFTLVGIGTGAAFIFSVVGLFFPEIFPDNFKAENGTVLLYFEATAVILTLVLLGQLLEAKAHSQTSSALKALLQLAPATAILLKNNTEVVIAIDKIKREDLLRVKPGEKIAVDGVITEGESSLDESMISGEPIPVDKFKGDKVTAGSINGNQSFVMRAQKVGSETLLAQIIEMVKIASRSRAPIQKLADTIAKYFVPIVVLMAILTFIVWVWFGPEPALAYGFVNAVAVLIIACPCALGLATPMSVMVGVGKGAQAGVLIKNAQVLEIMDKVDVLITDKTGTLTQGKPSVEEVFSQRGSADDLLCKIASLNQYSEHPLAQAVVQFAQEKNINLTKVIDFKAIIGKGVVGMIDKQKITLGNLALMTTNKIDISDVLMEKVTVAQSQGKTVSYIGVDDKVLGYVAISDSIKSSSKKAITELMSQGVQVIMMTGDNQNTAKAVADALNLSEFQAQCLPEDKLNKIKQLQAQGKIVAMAGDGVNDSPALAQADVGIAMGTGTDVAIQSAEITLIQGDLYGIVKAKKLSYAVMKNIKQNLFFAFIYNILGVPIAAGVLFPVFGVLLSPMIAATAMSFSSVSVIANALRLRKVSL</sequence>
<dbReference type="GO" id="GO:0060003">
    <property type="term" value="P:copper ion export"/>
    <property type="evidence" value="ECO:0007669"/>
    <property type="project" value="UniProtKB-ARBA"/>
</dbReference>
<dbReference type="CDD" id="cd02094">
    <property type="entry name" value="P-type_ATPase_Cu-like"/>
    <property type="match status" value="1"/>
</dbReference>
<keyword evidence="4 11" id="KW-0812">Transmembrane</keyword>
<dbReference type="SFLD" id="SFLDG00002">
    <property type="entry name" value="C1.7:_P-type_atpase_like"/>
    <property type="match status" value="1"/>
</dbReference>
<feature type="transmembrane region" description="Helical" evidence="11">
    <location>
        <begin position="274"/>
        <end position="294"/>
    </location>
</feature>
<feature type="domain" description="HMA" evidence="12">
    <location>
        <begin position="1"/>
        <end position="66"/>
    </location>
</feature>
<dbReference type="InterPro" id="IPR023299">
    <property type="entry name" value="ATPase_P-typ_cyto_dom_N"/>
</dbReference>
<feature type="transmembrane region" description="Helical" evidence="11">
    <location>
        <begin position="173"/>
        <end position="192"/>
    </location>
</feature>
<comment type="caution">
    <text evidence="13">The sequence shown here is derived from an EMBL/GenBank/DDBJ whole genome shotgun (WGS) entry which is preliminary data.</text>
</comment>
<gene>
    <name evidence="13" type="ORF">BGC33_07505</name>
</gene>
<evidence type="ECO:0000256" key="8">
    <source>
        <dbReference type="ARBA" id="ARBA00022967"/>
    </source>
</evidence>
<dbReference type="PANTHER" id="PTHR43520:SF8">
    <property type="entry name" value="P-TYPE CU(+) TRANSPORTER"/>
    <property type="match status" value="1"/>
</dbReference>
<dbReference type="Proteomes" id="UP000182798">
    <property type="component" value="Unassembled WGS sequence"/>
</dbReference>
<dbReference type="GO" id="GO:0043682">
    <property type="term" value="F:P-type divalent copper transporter activity"/>
    <property type="evidence" value="ECO:0007669"/>
    <property type="project" value="TreeGrafter"/>
</dbReference>
<dbReference type="NCBIfam" id="TIGR01494">
    <property type="entry name" value="ATPase_P-type"/>
    <property type="match status" value="1"/>
</dbReference>
<dbReference type="InterPro" id="IPR027256">
    <property type="entry name" value="P-typ_ATPase_IB"/>
</dbReference>
<dbReference type="InterPro" id="IPR008250">
    <property type="entry name" value="ATPase_P-typ_transduc_dom_A_sf"/>
</dbReference>
<dbReference type="NCBIfam" id="TIGR01525">
    <property type="entry name" value="ATPase-IB_hvy"/>
    <property type="match status" value="1"/>
</dbReference>
<evidence type="ECO:0000256" key="2">
    <source>
        <dbReference type="ARBA" id="ARBA00006024"/>
    </source>
</evidence>
<dbReference type="FunFam" id="2.70.150.10:FF:000020">
    <property type="entry name" value="Copper-exporting P-type ATPase A"/>
    <property type="match status" value="1"/>
</dbReference>
<evidence type="ECO:0000256" key="7">
    <source>
        <dbReference type="ARBA" id="ARBA00022840"/>
    </source>
</evidence>
<dbReference type="Pfam" id="PF19335">
    <property type="entry name" value="HMBD"/>
    <property type="match status" value="2"/>
</dbReference>
<protein>
    <submittedName>
        <fullName evidence="13">Copper-translocating P-type ATPase</fullName>
    </submittedName>
</protein>
<keyword evidence="6 11" id="KW-0547">Nucleotide-binding</keyword>
<dbReference type="PROSITE" id="PS01047">
    <property type="entry name" value="HMA_1"/>
    <property type="match status" value="1"/>
</dbReference>
<dbReference type="PROSITE" id="PS00154">
    <property type="entry name" value="ATPASE_E1_E2"/>
    <property type="match status" value="1"/>
</dbReference>
<dbReference type="NCBIfam" id="TIGR01511">
    <property type="entry name" value="ATPase-IB1_Cu"/>
    <property type="match status" value="1"/>
</dbReference>
<dbReference type="PRINTS" id="PR00119">
    <property type="entry name" value="CATATPASE"/>
</dbReference>
<dbReference type="SUPFAM" id="SSF55008">
    <property type="entry name" value="HMA, heavy metal-associated domain"/>
    <property type="match status" value="1"/>
</dbReference>
<evidence type="ECO:0000256" key="5">
    <source>
        <dbReference type="ARBA" id="ARBA00022723"/>
    </source>
</evidence>
<feature type="transmembrane region" description="Helical" evidence="11">
    <location>
        <begin position="431"/>
        <end position="450"/>
    </location>
</feature>
<dbReference type="InterPro" id="IPR036412">
    <property type="entry name" value="HAD-like_sf"/>
</dbReference>
<dbReference type="InterPro" id="IPR018303">
    <property type="entry name" value="ATPase_P-typ_P_site"/>
</dbReference>
<dbReference type="InterPro" id="IPR045800">
    <property type="entry name" value="HMBD"/>
</dbReference>
<dbReference type="InterPro" id="IPR006121">
    <property type="entry name" value="HMA_dom"/>
</dbReference>
<dbReference type="Pfam" id="PF00702">
    <property type="entry name" value="Hydrolase"/>
    <property type="match status" value="1"/>
</dbReference>